<sequence length="213" mass="23563">MDPVERQLERLNNEFEKLTAKTDAAWDAYLSATDPQQKVELKERYETLDKQLQDSRSDRLELQRMLPSSGVAMAADAALDAFMPRIAELSAPSGFGKAWLAYQYTASFSGEQATLECHNPLLNVYRPAQARGLPAAFAHEAFGSFLDEKQSAPITTSAAKTVFRLVNILSHSYLPTNTRTIQAAVAKSLPGFKGWPGGQEAQLMQKVRNVLLD</sequence>
<accession>A0AAV1HQT2</accession>
<keyword evidence="1" id="KW-0175">Coiled coil</keyword>
<name>A0AAV1HQT2_9CHLO</name>
<comment type="caution">
    <text evidence="2">The sequence shown here is derived from an EMBL/GenBank/DDBJ whole genome shotgun (WGS) entry which is preliminary data.</text>
</comment>
<evidence type="ECO:0000256" key="1">
    <source>
        <dbReference type="SAM" id="Coils"/>
    </source>
</evidence>
<feature type="coiled-coil region" evidence="1">
    <location>
        <begin position="1"/>
        <end position="58"/>
    </location>
</feature>
<proteinExistence type="predicted"/>
<evidence type="ECO:0000313" key="2">
    <source>
        <dbReference type="EMBL" id="CAK0732189.1"/>
    </source>
</evidence>
<dbReference type="AlphaFoldDB" id="A0AAV1HQT2"/>
<reference evidence="2 3" key="1">
    <citation type="submission" date="2023-10" db="EMBL/GenBank/DDBJ databases">
        <authorList>
            <person name="Maclean D."/>
            <person name="Macfadyen A."/>
        </authorList>
    </citation>
    <scope>NUCLEOTIDE SEQUENCE [LARGE SCALE GENOMIC DNA]</scope>
</reference>
<evidence type="ECO:0000313" key="3">
    <source>
        <dbReference type="Proteomes" id="UP001314263"/>
    </source>
</evidence>
<dbReference type="Proteomes" id="UP001314263">
    <property type="component" value="Unassembled WGS sequence"/>
</dbReference>
<protein>
    <submittedName>
        <fullName evidence="2">Uncharacterized protein</fullName>
    </submittedName>
</protein>
<gene>
    <name evidence="2" type="ORF">CVIRNUC_000097</name>
</gene>
<organism evidence="2 3">
    <name type="scientific">Coccomyxa viridis</name>
    <dbReference type="NCBI Taxonomy" id="1274662"/>
    <lineage>
        <taxon>Eukaryota</taxon>
        <taxon>Viridiplantae</taxon>
        <taxon>Chlorophyta</taxon>
        <taxon>core chlorophytes</taxon>
        <taxon>Trebouxiophyceae</taxon>
        <taxon>Trebouxiophyceae incertae sedis</taxon>
        <taxon>Coccomyxaceae</taxon>
        <taxon>Coccomyxa</taxon>
    </lineage>
</organism>
<dbReference type="EMBL" id="CAUYUE010000001">
    <property type="protein sequence ID" value="CAK0732189.1"/>
    <property type="molecule type" value="Genomic_DNA"/>
</dbReference>
<keyword evidence="3" id="KW-1185">Reference proteome</keyword>